<reference evidence="2 3" key="2">
    <citation type="submission" date="2024-10" db="EMBL/GenBank/DDBJ databases">
        <authorList>
            <person name="Ryan C."/>
        </authorList>
    </citation>
    <scope>NUCLEOTIDE SEQUENCE [LARGE SCALE GENOMIC DNA]</scope>
</reference>
<feature type="region of interest" description="Disordered" evidence="1">
    <location>
        <begin position="77"/>
        <end position="104"/>
    </location>
</feature>
<dbReference type="AlphaFoldDB" id="A0ABC9EUT3"/>
<name>A0ABC9EUT3_9POAL</name>
<proteinExistence type="predicted"/>
<reference evidence="3" key="1">
    <citation type="submission" date="2024-06" db="EMBL/GenBank/DDBJ databases">
        <authorList>
            <person name="Ryan C."/>
        </authorList>
    </citation>
    <scope>NUCLEOTIDE SEQUENCE [LARGE SCALE GENOMIC DNA]</scope>
</reference>
<accession>A0ABC9EUT3</accession>
<evidence type="ECO:0000313" key="2">
    <source>
        <dbReference type="EMBL" id="CAL5063745.1"/>
    </source>
</evidence>
<sequence length="104" mass="11346">MLIQTAQRPKATARRGELRLAVSLIADDGFQVPSPCASVRRTPIRMEPRSAVPMVGFARFRFVSCSCPRLGSARAATCSKSQPHHPPVHGREHTPRPCTRATAS</sequence>
<dbReference type="Proteomes" id="UP001497457">
    <property type="component" value="Chromosome 5rd"/>
</dbReference>
<protein>
    <submittedName>
        <fullName evidence="2">Uncharacterized protein</fullName>
    </submittedName>
</protein>
<organism evidence="2 3">
    <name type="scientific">Urochloa decumbens</name>
    <dbReference type="NCBI Taxonomy" id="240449"/>
    <lineage>
        <taxon>Eukaryota</taxon>
        <taxon>Viridiplantae</taxon>
        <taxon>Streptophyta</taxon>
        <taxon>Embryophyta</taxon>
        <taxon>Tracheophyta</taxon>
        <taxon>Spermatophyta</taxon>
        <taxon>Magnoliopsida</taxon>
        <taxon>Liliopsida</taxon>
        <taxon>Poales</taxon>
        <taxon>Poaceae</taxon>
        <taxon>PACMAD clade</taxon>
        <taxon>Panicoideae</taxon>
        <taxon>Panicodae</taxon>
        <taxon>Paniceae</taxon>
        <taxon>Melinidinae</taxon>
        <taxon>Urochloa</taxon>
    </lineage>
</organism>
<gene>
    <name evidence="2" type="ORF">URODEC1_LOCUS99064</name>
</gene>
<evidence type="ECO:0000313" key="3">
    <source>
        <dbReference type="Proteomes" id="UP001497457"/>
    </source>
</evidence>
<evidence type="ECO:0000256" key="1">
    <source>
        <dbReference type="SAM" id="MobiDB-lite"/>
    </source>
</evidence>
<dbReference type="EMBL" id="OZ075115">
    <property type="protein sequence ID" value="CAL5063745.1"/>
    <property type="molecule type" value="Genomic_DNA"/>
</dbReference>
<keyword evidence="3" id="KW-1185">Reference proteome</keyword>